<name>A0A6A7AV27_9PLEO</name>
<dbReference type="InterPro" id="IPR011431">
    <property type="entry name" value="Trafficking_Pga2"/>
</dbReference>
<keyword evidence="2" id="KW-0472">Membrane</keyword>
<organism evidence="3 4">
    <name type="scientific">Plenodomus tracheiphilus IPT5</name>
    <dbReference type="NCBI Taxonomy" id="1408161"/>
    <lineage>
        <taxon>Eukaryota</taxon>
        <taxon>Fungi</taxon>
        <taxon>Dikarya</taxon>
        <taxon>Ascomycota</taxon>
        <taxon>Pezizomycotina</taxon>
        <taxon>Dothideomycetes</taxon>
        <taxon>Pleosporomycetidae</taxon>
        <taxon>Pleosporales</taxon>
        <taxon>Pleosporineae</taxon>
        <taxon>Leptosphaeriaceae</taxon>
        <taxon>Plenodomus</taxon>
    </lineage>
</organism>
<sequence>MDTLDFILENVGIWKDRLVNNSIKSFEDMTVQRWVRIIAIVGGYMLIRPYLLKGAANRQKAAMAKEAEELGLESSAEANANDFRGGKKAAKQRKAVDGVGKE</sequence>
<evidence type="ECO:0000256" key="2">
    <source>
        <dbReference type="SAM" id="Phobius"/>
    </source>
</evidence>
<dbReference type="GO" id="GO:0015031">
    <property type="term" value="P:protein transport"/>
    <property type="evidence" value="ECO:0007669"/>
    <property type="project" value="TreeGrafter"/>
</dbReference>
<evidence type="ECO:0000313" key="4">
    <source>
        <dbReference type="Proteomes" id="UP000799423"/>
    </source>
</evidence>
<evidence type="ECO:0008006" key="5">
    <source>
        <dbReference type="Google" id="ProtNLM"/>
    </source>
</evidence>
<keyword evidence="2" id="KW-0812">Transmembrane</keyword>
<dbReference type="Proteomes" id="UP000799423">
    <property type="component" value="Unassembled WGS sequence"/>
</dbReference>
<dbReference type="PANTHER" id="PTHR28199">
    <property type="entry name" value="PROCESSING OF GAS1 AND ALP PROTEIN 2"/>
    <property type="match status" value="1"/>
</dbReference>
<dbReference type="Pfam" id="PF07543">
    <property type="entry name" value="PGA2"/>
    <property type="match status" value="1"/>
</dbReference>
<protein>
    <recommendedName>
        <fullName evidence="5">DUF1531-domain-containing protein</fullName>
    </recommendedName>
</protein>
<feature type="transmembrane region" description="Helical" evidence="2">
    <location>
        <begin position="34"/>
        <end position="51"/>
    </location>
</feature>
<dbReference type="EMBL" id="MU006328">
    <property type="protein sequence ID" value="KAF2847151.1"/>
    <property type="molecule type" value="Genomic_DNA"/>
</dbReference>
<feature type="region of interest" description="Disordered" evidence="1">
    <location>
        <begin position="83"/>
        <end position="102"/>
    </location>
</feature>
<evidence type="ECO:0000313" key="3">
    <source>
        <dbReference type="EMBL" id="KAF2847151.1"/>
    </source>
</evidence>
<keyword evidence="2" id="KW-1133">Transmembrane helix</keyword>
<gene>
    <name evidence="3" type="ORF">T440DRAFT_557651</name>
</gene>
<dbReference type="AlphaFoldDB" id="A0A6A7AV27"/>
<evidence type="ECO:0000256" key="1">
    <source>
        <dbReference type="SAM" id="MobiDB-lite"/>
    </source>
</evidence>
<reference evidence="3" key="1">
    <citation type="submission" date="2020-01" db="EMBL/GenBank/DDBJ databases">
        <authorList>
            <consortium name="DOE Joint Genome Institute"/>
            <person name="Haridas S."/>
            <person name="Albert R."/>
            <person name="Binder M."/>
            <person name="Bloem J."/>
            <person name="Labutti K."/>
            <person name="Salamov A."/>
            <person name="Andreopoulos B."/>
            <person name="Baker S.E."/>
            <person name="Barry K."/>
            <person name="Bills G."/>
            <person name="Bluhm B.H."/>
            <person name="Cannon C."/>
            <person name="Castanera R."/>
            <person name="Culley D.E."/>
            <person name="Daum C."/>
            <person name="Ezra D."/>
            <person name="Gonzalez J.B."/>
            <person name="Henrissat B."/>
            <person name="Kuo A."/>
            <person name="Liang C."/>
            <person name="Lipzen A."/>
            <person name="Lutzoni F."/>
            <person name="Magnuson J."/>
            <person name="Mondo S."/>
            <person name="Nolan M."/>
            <person name="Ohm R."/>
            <person name="Pangilinan J."/>
            <person name="Park H.-J."/>
            <person name="Ramirez L."/>
            <person name="Alfaro M."/>
            <person name="Sun H."/>
            <person name="Tritt A."/>
            <person name="Yoshinaga Y."/>
            <person name="Zwiers L.-H."/>
            <person name="Turgeon B.G."/>
            <person name="Goodwin S.B."/>
            <person name="Spatafora J.W."/>
            <person name="Crous P.W."/>
            <person name="Grigoriev I.V."/>
        </authorList>
    </citation>
    <scope>NUCLEOTIDE SEQUENCE</scope>
    <source>
        <strain evidence="3">IPT5</strain>
    </source>
</reference>
<accession>A0A6A7AV27</accession>
<dbReference type="PANTHER" id="PTHR28199:SF1">
    <property type="entry name" value="PROCESSING OF GAS1 AND ALP PROTEIN 2"/>
    <property type="match status" value="1"/>
</dbReference>
<proteinExistence type="predicted"/>
<dbReference type="OrthoDB" id="4227028at2759"/>
<keyword evidence="4" id="KW-1185">Reference proteome</keyword>